<feature type="region of interest" description="Disordered" evidence="1">
    <location>
        <begin position="46"/>
        <end position="70"/>
    </location>
</feature>
<dbReference type="AlphaFoldDB" id="A0A0G4LSS7"/>
<dbReference type="InterPro" id="IPR013087">
    <property type="entry name" value="Znf_C2H2_type"/>
</dbReference>
<evidence type="ECO:0000313" key="6">
    <source>
        <dbReference type="Proteomes" id="UP000045706"/>
    </source>
</evidence>
<evidence type="ECO:0000313" key="3">
    <source>
        <dbReference type="EMBL" id="CRK25123.1"/>
    </source>
</evidence>
<evidence type="ECO:0000259" key="2">
    <source>
        <dbReference type="SMART" id="SM00355"/>
    </source>
</evidence>
<accession>A0A0G4LSS7</accession>
<feature type="compositionally biased region" description="Polar residues" evidence="1">
    <location>
        <begin position="46"/>
        <end position="60"/>
    </location>
</feature>
<dbReference type="Pfam" id="PF10680">
    <property type="entry name" value="RRN9"/>
    <property type="match status" value="1"/>
</dbReference>
<evidence type="ECO:0000256" key="1">
    <source>
        <dbReference type="SAM" id="MobiDB-lite"/>
    </source>
</evidence>
<evidence type="ECO:0000313" key="5">
    <source>
        <dbReference type="Proteomes" id="UP000044602"/>
    </source>
</evidence>
<gene>
    <name evidence="3" type="ORF">BN1708_014145</name>
    <name evidence="4" type="ORF">BN1723_008079</name>
</gene>
<dbReference type="SMART" id="SM00355">
    <property type="entry name" value="ZnF_C2H2"/>
    <property type="match status" value="2"/>
</dbReference>
<feature type="region of interest" description="Disordered" evidence="1">
    <location>
        <begin position="738"/>
        <end position="761"/>
    </location>
</feature>
<feature type="compositionally biased region" description="Basic and acidic residues" evidence="1">
    <location>
        <begin position="214"/>
        <end position="230"/>
    </location>
</feature>
<reference evidence="5 6" key="1">
    <citation type="submission" date="2015-05" db="EMBL/GenBank/DDBJ databases">
        <authorList>
            <person name="Fogelqvist Johan"/>
        </authorList>
    </citation>
    <scope>NUCLEOTIDE SEQUENCE [LARGE SCALE GENOMIC DNA]</scope>
    <source>
        <strain evidence="3">VL1</strain>
        <strain evidence="4">VL2</strain>
    </source>
</reference>
<feature type="region of interest" description="Disordered" evidence="1">
    <location>
        <begin position="511"/>
        <end position="533"/>
    </location>
</feature>
<feature type="region of interest" description="Disordered" evidence="1">
    <location>
        <begin position="214"/>
        <end position="312"/>
    </location>
</feature>
<protein>
    <recommendedName>
        <fullName evidence="2">C2H2-type domain-containing protein</fullName>
    </recommendedName>
</protein>
<feature type="compositionally biased region" description="Basic and acidic residues" evidence="1">
    <location>
        <begin position="744"/>
        <end position="761"/>
    </location>
</feature>
<feature type="compositionally biased region" description="Basic residues" evidence="1">
    <location>
        <begin position="372"/>
        <end position="386"/>
    </location>
</feature>
<name>A0A0G4LSS7_VERLO</name>
<dbReference type="Proteomes" id="UP000045706">
    <property type="component" value="Unassembled WGS sequence"/>
</dbReference>
<dbReference type="EMBL" id="CVQI01037606">
    <property type="protein sequence ID" value="CRK48539.1"/>
    <property type="molecule type" value="Genomic_DNA"/>
</dbReference>
<evidence type="ECO:0000313" key="4">
    <source>
        <dbReference type="EMBL" id="CRK48539.1"/>
    </source>
</evidence>
<feature type="compositionally biased region" description="Acidic residues" evidence="1">
    <location>
        <begin position="231"/>
        <end position="240"/>
    </location>
</feature>
<feature type="region of interest" description="Disordered" evidence="1">
    <location>
        <begin position="348"/>
        <end position="440"/>
    </location>
</feature>
<feature type="domain" description="C2H2-type" evidence="2">
    <location>
        <begin position="651"/>
        <end position="679"/>
    </location>
</feature>
<feature type="compositionally biased region" description="Acidic residues" evidence="1">
    <location>
        <begin position="258"/>
        <end position="272"/>
    </location>
</feature>
<dbReference type="InterPro" id="IPR019622">
    <property type="entry name" value="Rrn9_dom"/>
</dbReference>
<dbReference type="EMBL" id="CVQH01018446">
    <property type="protein sequence ID" value="CRK25123.1"/>
    <property type="molecule type" value="Genomic_DNA"/>
</dbReference>
<keyword evidence="5" id="KW-1185">Reference proteome</keyword>
<sequence length="761" mass="84836">MKRAVKRNDLVQGLACSPCSCLPSPQHTENHVPHFRLNLHLRPSLTELQPPTSHPRQPTTMAVAPDDDWDLDTDEIRSTASDQLYETRPNRWRGPLSTWRHMTEEERLLHQNMEQVRDQDLAIHLFNAAMLRNPPQGSQDALPEGMCLGDWRPPQAWTAWPLPVEALPREKLLRETRDAHDAFTLRRKDEWRPGKDLEEEVSASMLRIAKERFRERKLGQGDEPSEAGRDSDEDSADESEDAHSDDADGEPLTKGTSEGEEAESEDSDESQDGDEHGVQDEAEQQQQPPEDEVPARTTKAKKQYAPVMSADDDLSYELLRPSARHILTQLDATLTTLHNARMAGVVARDQTDDSASDRSSVISDAETEVAAPRKRAANARYTKKRPAPASSTSSSSEEDDADDESASEKTPRGRPIAPRRRRASKRAVSASSRDSDSDTSRAYRMWRDSRLNRWGLRDWRDVLGAAALAGFDADVVARAAQRCADLFGQSMELHTVVEGQEGYVTTTCYPGKPVPAAKDSGEEDEERHLEETRRRLRYEAIQLRRARERRAGRAPAGADTQDSDEDGDGDGPRSRSRNGQTDEDNDSSGVELPARPKLEIDLNAVQASPDGLFYCPITHCKRHTKGFGAKRGLREHFKLIHDQPTAQKGAFYCPITTCKYHVRSFKARKNLTAHMRHMHGAELAAGDEPEAVTPKGKGKAKELAPAMQMPSAGNPGSDEEMDGAVRVDGFLRPIKIRQGWLSKGGREKGQRNRGTKDHADG</sequence>
<feature type="compositionally biased region" description="Acidic residues" evidence="1">
    <location>
        <begin position="396"/>
        <end position="405"/>
    </location>
</feature>
<proteinExistence type="predicted"/>
<organism evidence="3 5">
    <name type="scientific">Verticillium longisporum</name>
    <name type="common">Verticillium dahliae var. longisporum</name>
    <dbReference type="NCBI Taxonomy" id="100787"/>
    <lineage>
        <taxon>Eukaryota</taxon>
        <taxon>Fungi</taxon>
        <taxon>Dikarya</taxon>
        <taxon>Ascomycota</taxon>
        <taxon>Pezizomycotina</taxon>
        <taxon>Sordariomycetes</taxon>
        <taxon>Hypocreomycetidae</taxon>
        <taxon>Glomerellales</taxon>
        <taxon>Plectosphaerellaceae</taxon>
        <taxon>Verticillium</taxon>
    </lineage>
</organism>
<dbReference type="Proteomes" id="UP000044602">
    <property type="component" value="Unassembled WGS sequence"/>
</dbReference>
<feature type="region of interest" description="Disordered" evidence="1">
    <location>
        <begin position="687"/>
        <end position="722"/>
    </location>
</feature>
<feature type="region of interest" description="Disordered" evidence="1">
    <location>
        <begin position="547"/>
        <end position="595"/>
    </location>
</feature>
<feature type="domain" description="C2H2-type" evidence="2">
    <location>
        <begin position="613"/>
        <end position="641"/>
    </location>
</feature>
<dbReference type="STRING" id="100787.A0A0G4LSS7"/>